<proteinExistence type="predicted"/>
<gene>
    <name evidence="2" type="primary">LHFPL5</name>
</gene>
<dbReference type="Gene3D" id="2.10.80.10">
    <property type="entry name" value="Lipase, subunit A"/>
    <property type="match status" value="1"/>
</dbReference>
<dbReference type="Proteomes" id="UP000694727">
    <property type="component" value="Unplaced"/>
</dbReference>
<dbReference type="Ensembl" id="ENSSSCT00065051913.1">
    <property type="protein sequence ID" value="ENSSSCP00065022565.1"/>
    <property type="gene ID" value="ENSSSCG00065037984.1"/>
</dbReference>
<dbReference type="Proteomes" id="UP000694724">
    <property type="component" value="Unplaced"/>
</dbReference>
<dbReference type="AlphaFoldDB" id="A0A8D0K4K9"/>
<dbReference type="GO" id="GO:0008047">
    <property type="term" value="F:enzyme activator activity"/>
    <property type="evidence" value="ECO:0007669"/>
    <property type="project" value="InterPro"/>
</dbReference>
<evidence type="ECO:0000313" key="2">
    <source>
        <dbReference type="Ensembl" id="ENSSSCP00065022565.1"/>
    </source>
</evidence>
<feature type="domain" description="Colipase C-terminal" evidence="1">
    <location>
        <begin position="12"/>
        <end position="49"/>
    </location>
</feature>
<dbReference type="Pfam" id="PF02740">
    <property type="entry name" value="Colipase_C"/>
    <property type="match status" value="1"/>
</dbReference>
<dbReference type="Ensembl" id="ENSSSCT00025057262.1">
    <property type="protein sequence ID" value="ENSSSCP00025024215.1"/>
    <property type="gene ID" value="ENSSSCG00025042167.1"/>
</dbReference>
<dbReference type="InterPro" id="IPR017914">
    <property type="entry name" value="Colipase_C"/>
</dbReference>
<dbReference type="SUPFAM" id="SSF57190">
    <property type="entry name" value="Colipase-like"/>
    <property type="match status" value="1"/>
</dbReference>
<organism evidence="2 3">
    <name type="scientific">Sus scrofa</name>
    <name type="common">Pig</name>
    <dbReference type="NCBI Taxonomy" id="9823"/>
    <lineage>
        <taxon>Eukaryota</taxon>
        <taxon>Metazoa</taxon>
        <taxon>Chordata</taxon>
        <taxon>Craniata</taxon>
        <taxon>Vertebrata</taxon>
        <taxon>Euteleostomi</taxon>
        <taxon>Mammalia</taxon>
        <taxon>Eutheria</taxon>
        <taxon>Laurasiatheria</taxon>
        <taxon>Artiodactyla</taxon>
        <taxon>Suina</taxon>
        <taxon>Suidae</taxon>
        <taxon>Sus</taxon>
    </lineage>
</organism>
<protein>
    <submittedName>
        <fullName evidence="2">LHFPL tetraspan subfamily member 5</fullName>
    </submittedName>
</protein>
<reference evidence="2" key="1">
    <citation type="submission" date="2025-05" db="UniProtKB">
        <authorList>
            <consortium name="Ensembl"/>
        </authorList>
    </citation>
    <scope>IDENTIFICATION</scope>
</reference>
<dbReference type="GO" id="GO:0007586">
    <property type="term" value="P:digestion"/>
    <property type="evidence" value="ECO:0007669"/>
    <property type="project" value="InterPro"/>
</dbReference>
<sequence length="61" mass="6514">ARCALGKSANRSSVSAFDIYGNLYNKCPCQLDLTSEGGQFVVASITILSFALQIDVGRKSE</sequence>
<evidence type="ECO:0000313" key="3">
    <source>
        <dbReference type="Proteomes" id="UP000694725"/>
    </source>
</evidence>
<dbReference type="GO" id="GO:0005576">
    <property type="term" value="C:extracellular region"/>
    <property type="evidence" value="ECO:0007669"/>
    <property type="project" value="InterPro"/>
</dbReference>
<accession>A0A8D0K4K9</accession>
<dbReference type="GO" id="GO:0016042">
    <property type="term" value="P:lipid catabolic process"/>
    <property type="evidence" value="ECO:0007669"/>
    <property type="project" value="InterPro"/>
</dbReference>
<name>A0A8D0K4K9_PIG</name>
<evidence type="ECO:0000259" key="1">
    <source>
        <dbReference type="Pfam" id="PF02740"/>
    </source>
</evidence>
<dbReference type="Ensembl" id="ENSSSCT00055024838.1">
    <property type="protein sequence ID" value="ENSSSCP00055019722.1"/>
    <property type="gene ID" value="ENSSSCG00055012562.1"/>
</dbReference>
<dbReference type="Proteomes" id="UP000694725">
    <property type="component" value="Unplaced"/>
</dbReference>